<evidence type="ECO:0000256" key="1">
    <source>
        <dbReference type="SAM" id="Phobius"/>
    </source>
</evidence>
<feature type="domain" description="T-SNARE coiled-coil homology" evidence="2">
    <location>
        <begin position="11"/>
        <end position="73"/>
    </location>
</feature>
<dbReference type="EMBL" id="MF405918">
    <property type="protein sequence ID" value="QKU34194.1"/>
    <property type="molecule type" value="Genomic_DNA"/>
</dbReference>
<dbReference type="SUPFAM" id="SSF58038">
    <property type="entry name" value="SNARE fusion complex"/>
    <property type="match status" value="1"/>
</dbReference>
<proteinExistence type="predicted"/>
<evidence type="ECO:0000259" key="2">
    <source>
        <dbReference type="PROSITE" id="PS50192"/>
    </source>
</evidence>
<evidence type="ECO:0000313" key="3">
    <source>
        <dbReference type="EMBL" id="QKU34194.1"/>
    </source>
</evidence>
<dbReference type="GO" id="GO:0000149">
    <property type="term" value="F:SNARE binding"/>
    <property type="evidence" value="ECO:0007669"/>
    <property type="project" value="TreeGrafter"/>
</dbReference>
<keyword evidence="1" id="KW-1133">Transmembrane helix</keyword>
<dbReference type="Pfam" id="PF05739">
    <property type="entry name" value="SNARE"/>
    <property type="match status" value="1"/>
</dbReference>
<dbReference type="RefSeq" id="YP_010780813.1">
    <property type="nucleotide sequence ID" value="NC_075038.1"/>
</dbReference>
<dbReference type="GO" id="GO:0005484">
    <property type="term" value="F:SNAP receptor activity"/>
    <property type="evidence" value="ECO:0007669"/>
    <property type="project" value="TreeGrafter"/>
</dbReference>
<sequence length="110" mass="12701">MEKQQLILDIDNYEKQKQDELRKLGKDVVDLQGVFVDVKNITSYQNDILDNIENAIERSDVDVEKGTAELLIAKKHKESCRNKMCLCWILLIIISIILMIIFVSYLASSK</sequence>
<keyword evidence="1" id="KW-0812">Transmembrane</keyword>
<dbReference type="InterPro" id="IPR045242">
    <property type="entry name" value="Syntaxin"/>
</dbReference>
<dbReference type="KEGG" id="vg:80517504"/>
<accession>A0A6N1NFV7</accession>
<name>A0A6N1NFV7_9VIRU</name>
<dbReference type="PANTHER" id="PTHR19957">
    <property type="entry name" value="SYNTAXIN"/>
    <property type="match status" value="1"/>
</dbReference>
<feature type="transmembrane region" description="Helical" evidence="1">
    <location>
        <begin position="85"/>
        <end position="107"/>
    </location>
</feature>
<dbReference type="InterPro" id="IPR000727">
    <property type="entry name" value="T_SNARE_dom"/>
</dbReference>
<reference evidence="3" key="2">
    <citation type="journal article" date="2018" name="Nat. Commun.">
        <title>Tailed giant Tupanvirus possesses the most complete translational apparatus of the known virosphere.</title>
        <authorList>
            <person name="Abrahao J."/>
            <person name="Silva L."/>
            <person name="Silva L.S."/>
            <person name="Khalil J.Y.B."/>
            <person name="Rodrigues R."/>
            <person name="Arantes T."/>
            <person name="Assis F."/>
            <person name="Boratto P."/>
            <person name="Andrade M."/>
            <person name="Kroon E.G."/>
            <person name="Ribeiro B."/>
            <person name="Bergier I."/>
            <person name="Seligmann H."/>
            <person name="Ghigo E."/>
            <person name="Colson P."/>
            <person name="Levasseur A."/>
            <person name="Kroemer G."/>
            <person name="Raoult D."/>
            <person name="La Scola B."/>
        </authorList>
    </citation>
    <scope>NUCLEOTIDE SEQUENCE [LARGE SCALE GENOMIC DNA]</scope>
    <source>
        <strain evidence="3">Deep ocean</strain>
    </source>
</reference>
<dbReference type="Gene3D" id="1.20.5.110">
    <property type="match status" value="1"/>
</dbReference>
<dbReference type="GO" id="GO:0006906">
    <property type="term" value="P:vesicle fusion"/>
    <property type="evidence" value="ECO:0007669"/>
    <property type="project" value="TreeGrafter"/>
</dbReference>
<dbReference type="GeneID" id="80517504"/>
<protein>
    <submittedName>
        <fullName evidence="3">Putative syntaxin-7-like</fullName>
    </submittedName>
</protein>
<dbReference type="PROSITE" id="PS50192">
    <property type="entry name" value="T_SNARE"/>
    <property type="match status" value="1"/>
</dbReference>
<organism evidence="3">
    <name type="scientific">Tupanvirus deep ocean</name>
    <dbReference type="NCBI Taxonomy" id="2126984"/>
    <lineage>
        <taxon>Viruses</taxon>
        <taxon>Varidnaviria</taxon>
        <taxon>Bamfordvirae</taxon>
        <taxon>Nucleocytoviricota</taxon>
        <taxon>Megaviricetes</taxon>
        <taxon>Imitervirales</taxon>
        <taxon>Mimiviridae</taxon>
        <taxon>Megamimivirinae</taxon>
        <taxon>Tupanvirus</taxon>
        <taxon>Tupanvirus altamarinense</taxon>
    </lineage>
</organism>
<reference evidence="3" key="1">
    <citation type="submission" date="2017-06" db="EMBL/GenBank/DDBJ databases">
        <authorList>
            <person name="Assis F.L."/>
            <person name="Abrahao J.S."/>
            <person name="Silva L."/>
            <person name="Khalil J.B."/>
            <person name="Rodrigues R."/>
            <person name="Silva L.S."/>
            <person name="Boratto P."/>
            <person name="Andrade M."/>
            <person name="Kroon E.G."/>
            <person name="Ribeiro B."/>
            <person name="Bergier I."/>
            <person name="Seligmann H."/>
            <person name="Ghigo E."/>
            <person name="Colson P."/>
            <person name="Levasseur A."/>
            <person name="Raoult D."/>
            <person name="Scola B.L."/>
        </authorList>
    </citation>
    <scope>NUCLEOTIDE SEQUENCE</scope>
    <source>
        <strain evidence="3">Deep ocean</strain>
    </source>
</reference>
<keyword evidence="1" id="KW-0472">Membrane</keyword>
<dbReference type="SMART" id="SM00397">
    <property type="entry name" value="t_SNARE"/>
    <property type="match status" value="1"/>
</dbReference>